<accession>A0A916TZT2</accession>
<reference evidence="1" key="2">
    <citation type="submission" date="2020-09" db="EMBL/GenBank/DDBJ databases">
        <authorList>
            <person name="Sun Q."/>
            <person name="Zhou Y."/>
        </authorList>
    </citation>
    <scope>NUCLEOTIDE SEQUENCE</scope>
    <source>
        <strain evidence="1">CGMCC 1.15478</strain>
    </source>
</reference>
<name>A0A916TZT2_9ACTN</name>
<organism evidence="1 2">
    <name type="scientific">Hoyosella rhizosphaerae</name>
    <dbReference type="NCBI Taxonomy" id="1755582"/>
    <lineage>
        <taxon>Bacteria</taxon>
        <taxon>Bacillati</taxon>
        <taxon>Actinomycetota</taxon>
        <taxon>Actinomycetes</taxon>
        <taxon>Mycobacteriales</taxon>
        <taxon>Hoyosellaceae</taxon>
        <taxon>Hoyosella</taxon>
    </lineage>
</organism>
<dbReference type="InterPro" id="IPR038735">
    <property type="entry name" value="MSMEG_1276-like_NTP-PPase_dom"/>
</dbReference>
<dbReference type="AlphaFoldDB" id="A0A916TZT2"/>
<dbReference type="Proteomes" id="UP000641514">
    <property type="component" value="Unassembled WGS sequence"/>
</dbReference>
<reference evidence="1" key="1">
    <citation type="journal article" date="2014" name="Int. J. Syst. Evol. Microbiol.">
        <title>Complete genome sequence of Corynebacterium casei LMG S-19264T (=DSM 44701T), isolated from a smear-ripened cheese.</title>
        <authorList>
            <consortium name="US DOE Joint Genome Institute (JGI-PGF)"/>
            <person name="Walter F."/>
            <person name="Albersmeier A."/>
            <person name="Kalinowski J."/>
            <person name="Ruckert C."/>
        </authorList>
    </citation>
    <scope>NUCLEOTIDE SEQUENCE</scope>
    <source>
        <strain evidence="1">CGMCC 1.15478</strain>
    </source>
</reference>
<comment type="caution">
    <text evidence="1">The sequence shown here is derived from an EMBL/GenBank/DDBJ whole genome shotgun (WGS) entry which is preliminary data.</text>
</comment>
<gene>
    <name evidence="1" type="ORF">GCM10011410_02930</name>
</gene>
<protein>
    <submittedName>
        <fullName evidence="1">Phosphoribosyl-ATP pyrophosphohydrolase</fullName>
    </submittedName>
</protein>
<dbReference type="RefSeq" id="WP_188669980.1">
    <property type="nucleotide sequence ID" value="NZ_BMJH01000001.1"/>
</dbReference>
<proteinExistence type="predicted"/>
<dbReference type="CDD" id="cd11532">
    <property type="entry name" value="NTP-PPase_COG4997"/>
    <property type="match status" value="1"/>
</dbReference>
<evidence type="ECO:0000313" key="2">
    <source>
        <dbReference type="Proteomes" id="UP000641514"/>
    </source>
</evidence>
<keyword evidence="2" id="KW-1185">Reference proteome</keyword>
<dbReference type="EMBL" id="BMJH01000001">
    <property type="protein sequence ID" value="GGC54022.1"/>
    <property type="molecule type" value="Genomic_DNA"/>
</dbReference>
<dbReference type="SUPFAM" id="SSF101386">
    <property type="entry name" value="all-alpha NTP pyrophosphatases"/>
    <property type="match status" value="1"/>
</dbReference>
<evidence type="ECO:0000313" key="1">
    <source>
        <dbReference type="EMBL" id="GGC54022.1"/>
    </source>
</evidence>
<sequence length="110" mass="11958">MSKLVRDLIPEIIRASGREPSISFVDGQDRVSALFDKFDEELSELRLADDEAVLEEAADVYEVLLSLLAHHGFSRLDLDMAAAQKRAERGGFGAGVVLDSVSNPGSLPMN</sequence>